<sequence length="538" mass="60096">MKFNRRQGFQAAAAAGVAATAAPREAMSQTRAETLRQVMGGVINSLDATMLGGTREGFGLVMNTYDRLCSMGRKPVSTGGFTFDLDNIRGELAERIDRSADGLTYTFHIRQNATWHDGTPVTAEDVKWSLDRSVSARSLAPPQMSMSSYTSPDQYKIVGEKTVEVKLPRSDRLALGNLSTPYAMMINSKLAKQHATSDDPWAINYLKENQAGGGAYIVESHRPGQQLQLRRNDNWKNGLNGELPYFRRIIMQTVPEAATRASLVERGDADLCIDLAASDVPAIEQRNRAKVVAIPQGNTFQCIVFNTRVAPFDNPKVRRAFALALPYDAMFQAALFSRGSKYYGASWTQAPNGLFPQPLGVNQDLDRAKALLAEAGFPNGLETTFTYAVSMSAFVDPMAALLQEALGRIGVRVAIQKLPDAQIGTLIVERRLPFFTDLGSAWLPSPDYFFRLYYSGETRWNYSGWQNAEVTAMAQEARFTIDQARYDDICRRMIDISLEQMPHVMLWSGNHEAVMAKNIEGYTYWFHRMVDWRDLKRS</sequence>
<evidence type="ECO:0000313" key="6">
    <source>
        <dbReference type="EMBL" id="RVT95333.1"/>
    </source>
</evidence>
<evidence type="ECO:0000256" key="3">
    <source>
        <dbReference type="ARBA" id="ARBA00022448"/>
    </source>
</evidence>
<gene>
    <name evidence="6" type="ORF">EOD42_17265</name>
</gene>
<dbReference type="RefSeq" id="WP_127788820.1">
    <property type="nucleotide sequence ID" value="NZ_SACL01000006.1"/>
</dbReference>
<dbReference type="InterPro" id="IPR000914">
    <property type="entry name" value="SBP_5_dom"/>
</dbReference>
<feature type="domain" description="Solute-binding protein family 5" evidence="5">
    <location>
        <begin position="88"/>
        <end position="457"/>
    </location>
</feature>
<comment type="caution">
    <text evidence="6">The sequence shown here is derived from an EMBL/GenBank/DDBJ whole genome shotgun (WGS) entry which is preliminary data.</text>
</comment>
<dbReference type="Proteomes" id="UP000282957">
    <property type="component" value="Unassembled WGS sequence"/>
</dbReference>
<dbReference type="InterPro" id="IPR039424">
    <property type="entry name" value="SBP_5"/>
</dbReference>
<protein>
    <submittedName>
        <fullName evidence="6">ABC transporter substrate-binding protein</fullName>
    </submittedName>
</protein>
<dbReference type="FunFam" id="3.90.76.10:FF:000007">
    <property type="entry name" value="Dipeptide ABC transporter periplasmic dipeptide-binding protein"/>
    <property type="match status" value="1"/>
</dbReference>
<keyword evidence="4" id="KW-0732">Signal</keyword>
<evidence type="ECO:0000313" key="7">
    <source>
        <dbReference type="Proteomes" id="UP000282957"/>
    </source>
</evidence>
<dbReference type="PIRSF" id="PIRSF002741">
    <property type="entry name" value="MppA"/>
    <property type="match status" value="1"/>
</dbReference>
<dbReference type="Pfam" id="PF00496">
    <property type="entry name" value="SBP_bac_5"/>
    <property type="match status" value="1"/>
</dbReference>
<accession>A0A437MCP1</accession>
<proteinExistence type="inferred from homology"/>
<dbReference type="Gene3D" id="3.10.105.10">
    <property type="entry name" value="Dipeptide-binding Protein, Domain 3"/>
    <property type="match status" value="1"/>
</dbReference>
<reference evidence="6 7" key="1">
    <citation type="submission" date="2019-01" db="EMBL/GenBank/DDBJ databases">
        <authorList>
            <person name="Chen W.-M."/>
        </authorList>
    </citation>
    <scope>NUCLEOTIDE SEQUENCE [LARGE SCALE GENOMIC DNA]</scope>
    <source>
        <strain evidence="6 7">CCP-6</strain>
    </source>
</reference>
<evidence type="ECO:0000256" key="1">
    <source>
        <dbReference type="ARBA" id="ARBA00004418"/>
    </source>
</evidence>
<dbReference type="InterPro" id="IPR006311">
    <property type="entry name" value="TAT_signal"/>
</dbReference>
<dbReference type="EMBL" id="SACL01000006">
    <property type="protein sequence ID" value="RVT95333.1"/>
    <property type="molecule type" value="Genomic_DNA"/>
</dbReference>
<comment type="similarity">
    <text evidence="2">Belongs to the bacterial solute-binding protein 5 family.</text>
</comment>
<dbReference type="OrthoDB" id="9803988at2"/>
<dbReference type="GO" id="GO:0043190">
    <property type="term" value="C:ATP-binding cassette (ABC) transporter complex"/>
    <property type="evidence" value="ECO:0007669"/>
    <property type="project" value="InterPro"/>
</dbReference>
<dbReference type="GO" id="GO:1904680">
    <property type="term" value="F:peptide transmembrane transporter activity"/>
    <property type="evidence" value="ECO:0007669"/>
    <property type="project" value="TreeGrafter"/>
</dbReference>
<dbReference type="AlphaFoldDB" id="A0A437MCP1"/>
<dbReference type="GO" id="GO:0015833">
    <property type="term" value="P:peptide transport"/>
    <property type="evidence" value="ECO:0007669"/>
    <property type="project" value="TreeGrafter"/>
</dbReference>
<dbReference type="Gene3D" id="3.90.76.10">
    <property type="entry name" value="Dipeptide-binding Protein, Domain 1"/>
    <property type="match status" value="1"/>
</dbReference>
<evidence type="ECO:0000256" key="2">
    <source>
        <dbReference type="ARBA" id="ARBA00005695"/>
    </source>
</evidence>
<dbReference type="PANTHER" id="PTHR30290">
    <property type="entry name" value="PERIPLASMIC BINDING COMPONENT OF ABC TRANSPORTER"/>
    <property type="match status" value="1"/>
</dbReference>
<comment type="subcellular location">
    <subcellularLocation>
        <location evidence="1">Periplasm</location>
    </subcellularLocation>
</comment>
<dbReference type="CDD" id="cd08512">
    <property type="entry name" value="PBP2_NikA_DppA_OppA_like_7"/>
    <property type="match status" value="1"/>
</dbReference>
<keyword evidence="7" id="KW-1185">Reference proteome</keyword>
<dbReference type="PROSITE" id="PS51318">
    <property type="entry name" value="TAT"/>
    <property type="match status" value="1"/>
</dbReference>
<dbReference type="PANTHER" id="PTHR30290:SF10">
    <property type="entry name" value="PERIPLASMIC OLIGOPEPTIDE-BINDING PROTEIN-RELATED"/>
    <property type="match status" value="1"/>
</dbReference>
<organism evidence="6 7">
    <name type="scientific">Rhodovarius crocodyli</name>
    <dbReference type="NCBI Taxonomy" id="1979269"/>
    <lineage>
        <taxon>Bacteria</taxon>
        <taxon>Pseudomonadati</taxon>
        <taxon>Pseudomonadota</taxon>
        <taxon>Alphaproteobacteria</taxon>
        <taxon>Acetobacterales</taxon>
        <taxon>Roseomonadaceae</taxon>
        <taxon>Rhodovarius</taxon>
    </lineage>
</organism>
<dbReference type="SUPFAM" id="SSF53850">
    <property type="entry name" value="Periplasmic binding protein-like II"/>
    <property type="match status" value="1"/>
</dbReference>
<name>A0A437MCP1_9PROT</name>
<keyword evidence="3" id="KW-0813">Transport</keyword>
<dbReference type="GO" id="GO:0030288">
    <property type="term" value="C:outer membrane-bounded periplasmic space"/>
    <property type="evidence" value="ECO:0007669"/>
    <property type="project" value="UniProtKB-ARBA"/>
</dbReference>
<dbReference type="InterPro" id="IPR030678">
    <property type="entry name" value="Peptide/Ni-bd"/>
</dbReference>
<evidence type="ECO:0000256" key="4">
    <source>
        <dbReference type="ARBA" id="ARBA00022729"/>
    </source>
</evidence>
<dbReference type="Gene3D" id="3.40.190.10">
    <property type="entry name" value="Periplasmic binding protein-like II"/>
    <property type="match status" value="1"/>
</dbReference>
<evidence type="ECO:0000259" key="5">
    <source>
        <dbReference type="Pfam" id="PF00496"/>
    </source>
</evidence>